<dbReference type="OrthoDB" id="9801163at2"/>
<evidence type="ECO:0000259" key="7">
    <source>
        <dbReference type="PROSITE" id="PS50928"/>
    </source>
</evidence>
<dbReference type="HOGENOM" id="CLU_046113_7_0_5"/>
<dbReference type="Proteomes" id="UP000015480">
    <property type="component" value="Chromosome"/>
</dbReference>
<protein>
    <submittedName>
        <fullName evidence="8">L-proline glycine betaine ABC transport system, permease protein</fullName>
    </submittedName>
</protein>
<organism evidence="8 9">
    <name type="scientific">Paracoccus aminophilus JCM 7686</name>
    <dbReference type="NCBI Taxonomy" id="1367847"/>
    <lineage>
        <taxon>Bacteria</taxon>
        <taxon>Pseudomonadati</taxon>
        <taxon>Pseudomonadota</taxon>
        <taxon>Alphaproteobacteria</taxon>
        <taxon>Rhodobacterales</taxon>
        <taxon>Paracoccaceae</taxon>
        <taxon>Paracoccus</taxon>
    </lineage>
</organism>
<dbReference type="InterPro" id="IPR000515">
    <property type="entry name" value="MetI-like"/>
</dbReference>
<dbReference type="CDD" id="cd06261">
    <property type="entry name" value="TM_PBP2"/>
    <property type="match status" value="1"/>
</dbReference>
<dbReference type="Gene3D" id="1.10.3720.10">
    <property type="entry name" value="MetI-like"/>
    <property type="match status" value="1"/>
</dbReference>
<dbReference type="InterPro" id="IPR035906">
    <property type="entry name" value="MetI-like_sf"/>
</dbReference>
<dbReference type="GO" id="GO:0055085">
    <property type="term" value="P:transmembrane transport"/>
    <property type="evidence" value="ECO:0007669"/>
    <property type="project" value="InterPro"/>
</dbReference>
<keyword evidence="5 6" id="KW-0472">Membrane</keyword>
<evidence type="ECO:0000256" key="3">
    <source>
        <dbReference type="ARBA" id="ARBA00022692"/>
    </source>
</evidence>
<evidence type="ECO:0000256" key="2">
    <source>
        <dbReference type="ARBA" id="ARBA00022448"/>
    </source>
</evidence>
<dbReference type="SUPFAM" id="SSF161098">
    <property type="entry name" value="MetI-like"/>
    <property type="match status" value="1"/>
</dbReference>
<evidence type="ECO:0000256" key="6">
    <source>
        <dbReference type="RuleBase" id="RU363032"/>
    </source>
</evidence>
<dbReference type="PANTHER" id="PTHR30177:SF32">
    <property type="entry name" value="GLYCINE BETAINE UPTAKE SYSTEM PERMEASE PROTEIN YEHW"/>
    <property type="match status" value="1"/>
</dbReference>
<dbReference type="PATRIC" id="fig|1367847.3.peg.1736"/>
<keyword evidence="3 6" id="KW-0812">Transmembrane</keyword>
<sequence>MSRGGALIRLSLLAFLLALLAAPERFGWLFNWLTKNGQPAIYTQTPLWQLTLNHLGLVLIAVTCAGIAGVGFAILTTRPSGREFLPLSRSIANLGQTFPPVAVLALAVPIFGFGSKPTLIALFLYALLPVFETALTGLSTLPAQVLDAGRGTGMTRGQRLWQIELPLSLPAILSGLRLATIISLATATIGSTVAAQTLGEVIMAGLMANNTAFVLQGGLIVGLLAILINDAFRIAERRAARKAGWRGAEL</sequence>
<proteinExistence type="inferred from homology"/>
<name>S5XNF3_PARAH</name>
<dbReference type="eggNOG" id="COG1174">
    <property type="taxonomic scope" value="Bacteria"/>
</dbReference>
<dbReference type="GO" id="GO:0005886">
    <property type="term" value="C:plasma membrane"/>
    <property type="evidence" value="ECO:0007669"/>
    <property type="project" value="UniProtKB-SubCell"/>
</dbReference>
<evidence type="ECO:0000256" key="5">
    <source>
        <dbReference type="ARBA" id="ARBA00023136"/>
    </source>
</evidence>
<dbReference type="EMBL" id="CP006650">
    <property type="protein sequence ID" value="AGT08854.1"/>
    <property type="molecule type" value="Genomic_DNA"/>
</dbReference>
<evidence type="ECO:0000256" key="4">
    <source>
        <dbReference type="ARBA" id="ARBA00022989"/>
    </source>
</evidence>
<evidence type="ECO:0000313" key="8">
    <source>
        <dbReference type="EMBL" id="AGT08854.1"/>
    </source>
</evidence>
<dbReference type="PROSITE" id="PS50928">
    <property type="entry name" value="ABC_TM1"/>
    <property type="match status" value="1"/>
</dbReference>
<dbReference type="AlphaFoldDB" id="S5XNF3"/>
<evidence type="ECO:0000313" key="9">
    <source>
        <dbReference type="Proteomes" id="UP000015480"/>
    </source>
</evidence>
<keyword evidence="2 6" id="KW-0813">Transport</keyword>
<dbReference type="STRING" id="1367847.JCM7686_1753"/>
<evidence type="ECO:0000256" key="1">
    <source>
        <dbReference type="ARBA" id="ARBA00004651"/>
    </source>
</evidence>
<feature type="transmembrane region" description="Helical" evidence="6">
    <location>
        <begin position="213"/>
        <end position="232"/>
    </location>
</feature>
<feature type="transmembrane region" description="Helical" evidence="6">
    <location>
        <begin position="97"/>
        <end position="114"/>
    </location>
</feature>
<comment type="similarity">
    <text evidence="6">Belongs to the binding-protein-dependent transport system permease family.</text>
</comment>
<feature type="domain" description="ABC transmembrane type-1" evidence="7">
    <location>
        <begin position="51"/>
        <end position="232"/>
    </location>
</feature>
<dbReference type="Pfam" id="PF00528">
    <property type="entry name" value="BPD_transp_1"/>
    <property type="match status" value="1"/>
</dbReference>
<accession>S5XNF3</accession>
<dbReference type="KEGG" id="pami:JCM7686_1753"/>
<feature type="transmembrane region" description="Helical" evidence="6">
    <location>
        <begin position="167"/>
        <end position="193"/>
    </location>
</feature>
<keyword evidence="4 6" id="KW-1133">Transmembrane helix</keyword>
<comment type="subcellular location">
    <subcellularLocation>
        <location evidence="1 6">Cell membrane</location>
        <topology evidence="1 6">Multi-pass membrane protein</topology>
    </subcellularLocation>
</comment>
<feature type="transmembrane region" description="Helical" evidence="6">
    <location>
        <begin position="120"/>
        <end position="146"/>
    </location>
</feature>
<dbReference type="RefSeq" id="WP_020950492.1">
    <property type="nucleotide sequence ID" value="NC_022041.1"/>
</dbReference>
<dbReference type="PANTHER" id="PTHR30177">
    <property type="entry name" value="GLYCINE BETAINE/L-PROLINE TRANSPORT SYSTEM PERMEASE PROTEIN PROW"/>
    <property type="match status" value="1"/>
</dbReference>
<feature type="transmembrane region" description="Helical" evidence="6">
    <location>
        <begin position="55"/>
        <end position="76"/>
    </location>
</feature>
<keyword evidence="9" id="KW-1185">Reference proteome</keyword>
<gene>
    <name evidence="8" type="ORF">JCM7686_1753</name>
</gene>
<dbReference type="InterPro" id="IPR051204">
    <property type="entry name" value="ABC_transp_perm/SBD"/>
</dbReference>
<reference evidence="8 9" key="1">
    <citation type="journal article" date="2014" name="BMC Genomics">
        <title>Architecture and functions of a multipartite genome of the methylotrophic bacterium Paracoccus aminophilus JCM 7686, containing primary and secondary chromids.</title>
        <authorList>
            <person name="Dziewit L."/>
            <person name="Czarnecki J."/>
            <person name="Wibberg D."/>
            <person name="Radlinska M."/>
            <person name="Mrozek P."/>
            <person name="Szymczak M."/>
            <person name="Schluter A."/>
            <person name="Puhler A."/>
            <person name="Bartosik D."/>
        </authorList>
    </citation>
    <scope>NUCLEOTIDE SEQUENCE [LARGE SCALE GENOMIC DNA]</scope>
    <source>
        <strain evidence="8">JCM 7686</strain>
    </source>
</reference>